<dbReference type="PANTHER" id="PTHR15583:SF11">
    <property type="entry name" value="INTERLEUKIN-17 RECEPTOR B"/>
    <property type="match status" value="1"/>
</dbReference>
<dbReference type="Ensembl" id="ENSATET00000011838.3">
    <property type="protein sequence ID" value="ENSATEP00000011648.1"/>
    <property type="gene ID" value="ENSATEG00000008151.3"/>
</dbReference>
<dbReference type="PANTHER" id="PTHR15583">
    <property type="entry name" value="INTERLEUKIN-17 RECEPTOR"/>
    <property type="match status" value="1"/>
</dbReference>
<dbReference type="PROSITE" id="PS51534">
    <property type="entry name" value="SEFIR"/>
    <property type="match status" value="1"/>
</dbReference>
<dbReference type="Proteomes" id="UP000265040">
    <property type="component" value="Chromosome 7"/>
</dbReference>
<evidence type="ECO:0000256" key="9">
    <source>
        <dbReference type="SAM" id="MobiDB-lite"/>
    </source>
</evidence>
<evidence type="ECO:0000256" key="7">
    <source>
        <dbReference type="ARBA" id="ARBA00023170"/>
    </source>
</evidence>
<organism evidence="13 14">
    <name type="scientific">Anabas testudineus</name>
    <name type="common">Climbing perch</name>
    <name type="synonym">Anthias testudineus</name>
    <dbReference type="NCBI Taxonomy" id="64144"/>
    <lineage>
        <taxon>Eukaryota</taxon>
        <taxon>Metazoa</taxon>
        <taxon>Chordata</taxon>
        <taxon>Craniata</taxon>
        <taxon>Vertebrata</taxon>
        <taxon>Euteleostomi</taxon>
        <taxon>Actinopterygii</taxon>
        <taxon>Neopterygii</taxon>
        <taxon>Teleostei</taxon>
        <taxon>Neoteleostei</taxon>
        <taxon>Acanthomorphata</taxon>
        <taxon>Anabantaria</taxon>
        <taxon>Anabantiformes</taxon>
        <taxon>Anabantoidei</taxon>
        <taxon>Anabantidae</taxon>
        <taxon>Anabas</taxon>
    </lineage>
</organism>
<dbReference type="OrthoDB" id="8963084at2759"/>
<dbReference type="InterPro" id="IPR013568">
    <property type="entry name" value="SEFIR_dom"/>
</dbReference>
<feature type="region of interest" description="Disordered" evidence="9">
    <location>
        <begin position="152"/>
        <end position="172"/>
    </location>
</feature>
<keyword evidence="4 11" id="KW-0732">Signal</keyword>
<feature type="signal peptide" evidence="11">
    <location>
        <begin position="1"/>
        <end position="18"/>
    </location>
</feature>
<evidence type="ECO:0000313" key="14">
    <source>
        <dbReference type="Proteomes" id="UP000265040"/>
    </source>
</evidence>
<dbReference type="GeneTree" id="ENSGT00930000151761"/>
<evidence type="ECO:0000256" key="2">
    <source>
        <dbReference type="ARBA" id="ARBA00022475"/>
    </source>
</evidence>
<evidence type="ECO:0000256" key="1">
    <source>
        <dbReference type="ARBA" id="ARBA00004251"/>
    </source>
</evidence>
<evidence type="ECO:0000256" key="11">
    <source>
        <dbReference type="SAM" id="SignalP"/>
    </source>
</evidence>
<feature type="domain" description="SEFIR" evidence="12">
    <location>
        <begin position="224"/>
        <end position="376"/>
    </location>
</feature>
<dbReference type="Gene3D" id="3.40.50.11530">
    <property type="match status" value="1"/>
</dbReference>
<dbReference type="Gene3D" id="2.60.40.2160">
    <property type="entry name" value="Interleukin-17 receptor A/B, fibronectin-III-like domain 1"/>
    <property type="match status" value="1"/>
</dbReference>
<name>A0A3Q1I301_ANATE</name>
<evidence type="ECO:0000256" key="3">
    <source>
        <dbReference type="ARBA" id="ARBA00022692"/>
    </source>
</evidence>
<keyword evidence="5 10" id="KW-1133">Transmembrane helix</keyword>
<evidence type="ECO:0000256" key="8">
    <source>
        <dbReference type="ARBA" id="ARBA00023180"/>
    </source>
</evidence>
<protein>
    <recommendedName>
        <fullName evidence="12">SEFIR domain-containing protein</fullName>
    </recommendedName>
</protein>
<keyword evidence="8" id="KW-0325">Glycoprotein</keyword>
<dbReference type="OMA" id="ELSKFWV"/>
<evidence type="ECO:0000256" key="6">
    <source>
        <dbReference type="ARBA" id="ARBA00023136"/>
    </source>
</evidence>
<keyword evidence="2" id="KW-1003">Cell membrane</keyword>
<evidence type="ECO:0000259" key="12">
    <source>
        <dbReference type="PROSITE" id="PS51534"/>
    </source>
</evidence>
<dbReference type="InParanoid" id="A0A3Q1I301"/>
<feature type="transmembrane region" description="Helical" evidence="10">
    <location>
        <begin position="180"/>
        <end position="201"/>
    </location>
</feature>
<keyword evidence="7" id="KW-0675">Receptor</keyword>
<dbReference type="InterPro" id="IPR038683">
    <property type="entry name" value="IL17RA/B_FnIII-like_1_sf"/>
</dbReference>
<dbReference type="GO" id="GO:0030368">
    <property type="term" value="F:interleukin-17 receptor activity"/>
    <property type="evidence" value="ECO:0007669"/>
    <property type="project" value="InterPro"/>
</dbReference>
<reference evidence="13" key="1">
    <citation type="submission" date="2021-04" db="EMBL/GenBank/DDBJ databases">
        <authorList>
            <consortium name="Wellcome Sanger Institute Data Sharing"/>
        </authorList>
    </citation>
    <scope>NUCLEOTIDE SEQUENCE [LARGE SCALE GENOMIC DNA]</scope>
</reference>
<dbReference type="GeneID" id="113168007"/>
<evidence type="ECO:0000256" key="10">
    <source>
        <dbReference type="SAM" id="Phobius"/>
    </source>
</evidence>
<reference evidence="13" key="2">
    <citation type="submission" date="2025-08" db="UniProtKB">
        <authorList>
            <consortium name="Ensembl"/>
        </authorList>
    </citation>
    <scope>IDENTIFICATION</scope>
</reference>
<keyword evidence="14" id="KW-1185">Reference proteome</keyword>
<dbReference type="Pfam" id="PF08357">
    <property type="entry name" value="SEFIR"/>
    <property type="match status" value="1"/>
</dbReference>
<comment type="subcellular location">
    <subcellularLocation>
        <location evidence="1">Cell membrane</location>
        <topology evidence="1">Single-pass type I membrane protein</topology>
    </subcellularLocation>
</comment>
<dbReference type="AlphaFoldDB" id="A0A3Q1I301"/>
<evidence type="ECO:0000256" key="5">
    <source>
        <dbReference type="ARBA" id="ARBA00022989"/>
    </source>
</evidence>
<accession>A0A3Q1I301</accession>
<keyword evidence="3 10" id="KW-0812">Transmembrane</keyword>
<reference evidence="13" key="3">
    <citation type="submission" date="2025-09" db="UniProtKB">
        <authorList>
            <consortium name="Ensembl"/>
        </authorList>
    </citation>
    <scope>IDENTIFICATION</scope>
</reference>
<dbReference type="RefSeq" id="XP_026224817.1">
    <property type="nucleotide sequence ID" value="XM_026369032.1"/>
</dbReference>
<evidence type="ECO:0000313" key="13">
    <source>
        <dbReference type="Ensembl" id="ENSATEP00000011648.1"/>
    </source>
</evidence>
<proteinExistence type="predicted"/>
<keyword evidence="6 10" id="KW-0472">Membrane</keyword>
<feature type="chain" id="PRO_5018733173" description="SEFIR domain-containing protein" evidence="11">
    <location>
        <begin position="19"/>
        <end position="435"/>
    </location>
</feature>
<feature type="region of interest" description="Disordered" evidence="9">
    <location>
        <begin position="409"/>
        <end position="435"/>
    </location>
</feature>
<dbReference type="GO" id="GO:0005886">
    <property type="term" value="C:plasma membrane"/>
    <property type="evidence" value="ECO:0007669"/>
    <property type="project" value="UniProtKB-SubCell"/>
</dbReference>
<dbReference type="STRING" id="64144.ENSATEP00000011648"/>
<dbReference type="InterPro" id="IPR039465">
    <property type="entry name" value="IL-17_rcpt-like"/>
</dbReference>
<sequence length="435" mass="47943">MWSFMFIFFSSVAFQVTSDEIKVECSKYYEFPPISDVSPSLLVDLKVNLLTVGGICVLNISWAINIDASIQYLTGTRLMIDGQPTYLCKYHPSLAEANLTGLKQKWFYHLVETSDGLPLVQVNNLPLPPPGSGTTSKFVTLDIRCPKPSTPTPTLVPAGPVTEPDTPAELSTSPLRTEHVTVAIFGGLAGLLILCSCFIIYKNCGANIAKSIGFKSLFTSPTAPVPVLMVYSAENSAFQQAVLALAEFLQWHGGCSVAVDMWQQKKIAELGPMRWLVEQVKVADRVLIVCPQPSFQPSHSLPNHSSPQPSIPAAAHDLYPLILNMVASHAKSASELAKFWVVQLGEQQDKQPSNLALELRACKTFCLMKNLNKLCRSLHKERQDIKNISHLILRPGISYSRKSTRKLREPVEKLSRHQTSISSESKPLKSVVMSV</sequence>
<evidence type="ECO:0000256" key="4">
    <source>
        <dbReference type="ARBA" id="ARBA00022729"/>
    </source>
</evidence>